<dbReference type="PANTHER" id="PTHR34387">
    <property type="entry name" value="SLR1258 PROTEIN"/>
    <property type="match status" value="1"/>
</dbReference>
<organism evidence="1 2">
    <name type="scientific">Caloranaerobacter azorensis DSM 13643</name>
    <dbReference type="NCBI Taxonomy" id="1121264"/>
    <lineage>
        <taxon>Bacteria</taxon>
        <taxon>Bacillati</taxon>
        <taxon>Bacillota</taxon>
        <taxon>Tissierellia</taxon>
        <taxon>Tissierellales</taxon>
        <taxon>Thermohalobacteraceae</taxon>
        <taxon>Caloranaerobacter</taxon>
    </lineage>
</organism>
<dbReference type="AlphaFoldDB" id="A0A1M5WLX4"/>
<name>A0A1M5WLX4_9FIRM</name>
<evidence type="ECO:0000313" key="2">
    <source>
        <dbReference type="Proteomes" id="UP000183967"/>
    </source>
</evidence>
<protein>
    <recommendedName>
        <fullName evidence="3">SIMPL domain-containing protein</fullName>
    </recommendedName>
</protein>
<dbReference type="Pfam" id="PF04402">
    <property type="entry name" value="SIMPL"/>
    <property type="match status" value="1"/>
</dbReference>
<dbReference type="Proteomes" id="UP000183967">
    <property type="component" value="Unassembled WGS sequence"/>
</dbReference>
<dbReference type="InterPro" id="IPR052022">
    <property type="entry name" value="26kDa_periplasmic_antigen"/>
</dbReference>
<gene>
    <name evidence="1" type="ORF">SAMN02745135_02531</name>
</gene>
<evidence type="ECO:0008006" key="3">
    <source>
        <dbReference type="Google" id="ProtNLM"/>
    </source>
</evidence>
<accession>A0A1M5WLX4</accession>
<dbReference type="Gene3D" id="3.30.110.170">
    <property type="entry name" value="Protein of unknown function (DUF541), domain 1"/>
    <property type="match status" value="1"/>
</dbReference>
<evidence type="ECO:0000313" key="1">
    <source>
        <dbReference type="EMBL" id="SHH88174.1"/>
    </source>
</evidence>
<dbReference type="EMBL" id="FQXO01000118">
    <property type="protein sequence ID" value="SHH88174.1"/>
    <property type="molecule type" value="Genomic_DNA"/>
</dbReference>
<reference evidence="2" key="1">
    <citation type="submission" date="2016-11" db="EMBL/GenBank/DDBJ databases">
        <authorList>
            <person name="Varghese N."/>
            <person name="Submissions S."/>
        </authorList>
    </citation>
    <scope>NUCLEOTIDE SEQUENCE [LARGE SCALE GENOMIC DNA]</scope>
    <source>
        <strain evidence="2">DSM 13643</strain>
    </source>
</reference>
<dbReference type="Gene3D" id="3.30.70.2970">
    <property type="entry name" value="Protein of unknown function (DUF541), domain 2"/>
    <property type="match status" value="1"/>
</dbReference>
<dbReference type="PANTHER" id="PTHR34387:SF1">
    <property type="entry name" value="PERIPLASMIC IMMUNOGENIC PROTEIN"/>
    <property type="match status" value="1"/>
</dbReference>
<dbReference type="RefSeq" id="WP_073198055.1">
    <property type="nucleotide sequence ID" value="NZ_FQXO01000118.1"/>
</dbReference>
<dbReference type="GO" id="GO:0006974">
    <property type="term" value="P:DNA damage response"/>
    <property type="evidence" value="ECO:0007669"/>
    <property type="project" value="TreeGrafter"/>
</dbReference>
<dbReference type="InterPro" id="IPR007497">
    <property type="entry name" value="SIMPL/DUF541"/>
</dbReference>
<proteinExistence type="predicted"/>
<dbReference type="OrthoDB" id="9785192at2"/>
<sequence length="249" mass="27694">MKNKTFILSALLALVLIGGYVLGSTSQITDNVLADGKEDLTNTITVSGEGVIKVKPDIAYINIGVETVSKNSKDAQIENKNKMVNIMNEIKSFKIKDDDIKTIEYSITSKKEYDREKGKSVITGYMVRNVVQITIRDIDNVGKIIDRASEAGANLITNINFSVEDKEKYYLDALKMAMEKARKKGTAIADTFGVKLGMPYKVVEMSDINYSIIGGYRDAFTYLKEDAVNTPISQGELEVRAKVNVIYKY</sequence>
<keyword evidence="2" id="KW-1185">Reference proteome</keyword>